<accession>D2W3R0</accession>
<dbReference type="KEGG" id="ngr:NAEGRDRAFT_76035"/>
<dbReference type="PROSITE" id="PS51281">
    <property type="entry name" value="TAP_C"/>
    <property type="match status" value="1"/>
</dbReference>
<dbReference type="GeneID" id="8862076"/>
<dbReference type="VEuPathDB" id="AmoebaDB:NAEGRDRAFT_82321"/>
<dbReference type="OrthoDB" id="10401878at2759"/>
<evidence type="ECO:0000259" key="1">
    <source>
        <dbReference type="PROSITE" id="PS51281"/>
    </source>
</evidence>
<dbReference type="InterPro" id="IPR005637">
    <property type="entry name" value="TAP_C_dom"/>
</dbReference>
<dbReference type="EMBL" id="GG738962">
    <property type="protein sequence ID" value="EFC36000.1"/>
    <property type="molecule type" value="Genomic_DNA"/>
</dbReference>
<dbReference type="GO" id="GO:0005634">
    <property type="term" value="C:nucleus"/>
    <property type="evidence" value="ECO:0007669"/>
    <property type="project" value="InterPro"/>
</dbReference>
<dbReference type="RefSeq" id="XP_002669024.1">
    <property type="nucleotide sequence ID" value="XM_002668978.1"/>
</dbReference>
<organism evidence="4">
    <name type="scientific">Naegleria gruberi</name>
    <name type="common">Amoeba</name>
    <dbReference type="NCBI Taxonomy" id="5762"/>
    <lineage>
        <taxon>Eukaryota</taxon>
        <taxon>Discoba</taxon>
        <taxon>Heterolobosea</taxon>
        <taxon>Tetramitia</taxon>
        <taxon>Eutetramitia</taxon>
        <taxon>Vahlkampfiidae</taxon>
        <taxon>Naegleria</taxon>
    </lineage>
</organism>
<evidence type="ECO:0000313" key="4">
    <source>
        <dbReference type="Proteomes" id="UP000006671"/>
    </source>
</evidence>
<keyword evidence="4" id="KW-1185">Reference proteome</keyword>
<dbReference type="Pfam" id="PF03943">
    <property type="entry name" value="TAP_C"/>
    <property type="match status" value="1"/>
</dbReference>
<evidence type="ECO:0000313" key="3">
    <source>
        <dbReference type="EMBL" id="EFC36280.1"/>
    </source>
</evidence>
<reference evidence="3 4" key="1">
    <citation type="journal article" date="2010" name="Cell">
        <title>The genome of Naegleria gruberi illuminates early eukaryotic versatility.</title>
        <authorList>
            <person name="Fritz-Laylin L.K."/>
            <person name="Prochnik S.E."/>
            <person name="Ginger M.L."/>
            <person name="Dacks J.B."/>
            <person name="Carpenter M.L."/>
            <person name="Field M.C."/>
            <person name="Kuo A."/>
            <person name="Paredez A."/>
            <person name="Chapman J."/>
            <person name="Pham J."/>
            <person name="Shu S."/>
            <person name="Neupane R."/>
            <person name="Cipriano M."/>
            <person name="Mancuso J."/>
            <person name="Tu H."/>
            <person name="Salamov A."/>
            <person name="Lindquist E."/>
            <person name="Shapiro H."/>
            <person name="Lucas S."/>
            <person name="Grigoriev I.V."/>
            <person name="Cande W.Z."/>
            <person name="Fulton C."/>
            <person name="Rokhsar D.S."/>
            <person name="Dawson S.C."/>
        </authorList>
    </citation>
    <scope>NUCLEOTIDE SEQUENCE [LARGE SCALE GENOMIC DNA]</scope>
    <source>
        <strain evidence="3 4">NEG-M</strain>
    </source>
</reference>
<dbReference type="AlphaFoldDB" id="D2W3R0"/>
<evidence type="ECO:0000313" key="2">
    <source>
        <dbReference type="EMBL" id="EFC36000.1"/>
    </source>
</evidence>
<sequence>MLRFANPIITISTPSNSRTNPVIQLAPGSTLSNNQPQISNEQIAMINALGNYTGESEEKCLRYLIFFGWNFELAYKATVLLSQELCERTKLSNLFLARRILEEAQFDVTLCHQRMELVLYLMNRTNLVHVFAYDCLQQYQWNINSALQRVFELASMNRLPSHAFSTIPNLQVQQQSNNNQPDSARSLLALQTAYHNQSRHNLFKL</sequence>
<feature type="domain" description="TAP-C" evidence="1">
    <location>
        <begin position="112"/>
        <end position="167"/>
    </location>
</feature>
<dbReference type="SUPFAM" id="SSF46934">
    <property type="entry name" value="UBA-like"/>
    <property type="match status" value="1"/>
</dbReference>
<protein>
    <submittedName>
        <fullName evidence="3">Predicted protein</fullName>
    </submittedName>
    <submittedName>
        <fullName evidence="2">mRNA export factor mex67</fullName>
    </submittedName>
</protein>
<name>D2W3R0_NAEGR</name>
<dbReference type="SMART" id="SM00804">
    <property type="entry name" value="TAP_C"/>
    <property type="match status" value="1"/>
</dbReference>
<gene>
    <name evidence="3" type="ORF">NAEGRDRAFT_76035</name>
    <name evidence="2" type="ORF">NAEGRDRAFT_82321</name>
</gene>
<dbReference type="Gene3D" id="1.10.8.10">
    <property type="entry name" value="DNA helicase RuvA subunit, C-terminal domain"/>
    <property type="match status" value="1"/>
</dbReference>
<dbReference type="GO" id="GO:0051028">
    <property type="term" value="P:mRNA transport"/>
    <property type="evidence" value="ECO:0007669"/>
    <property type="project" value="InterPro"/>
</dbReference>
<dbReference type="OMA" id="VFAYDCL"/>
<dbReference type="Proteomes" id="UP000006671">
    <property type="component" value="Unassembled WGS sequence"/>
</dbReference>
<dbReference type="InterPro" id="IPR009060">
    <property type="entry name" value="UBA-like_sf"/>
</dbReference>
<proteinExistence type="predicted"/>
<dbReference type="EMBL" id="GG738933">
    <property type="protein sequence ID" value="EFC36280.1"/>
    <property type="molecule type" value="Genomic_DNA"/>
</dbReference>